<gene>
    <name evidence="1" type="ORF">PARMNEM_LOCUS16737</name>
    <name evidence="2" type="ORF">PARMNEM_LOCUS16739</name>
</gene>
<evidence type="ECO:0000313" key="2">
    <source>
        <dbReference type="EMBL" id="CAK1597551.1"/>
    </source>
</evidence>
<dbReference type="EMBL" id="CAVLGL010000094">
    <property type="protein sequence ID" value="CAK1597551.1"/>
    <property type="molecule type" value="Genomic_DNA"/>
</dbReference>
<name>A0AAV1LQ40_9NEOP</name>
<dbReference type="EMBL" id="CAVLGL010000094">
    <property type="protein sequence ID" value="CAK1597549.1"/>
    <property type="molecule type" value="Genomic_DNA"/>
</dbReference>
<accession>A0AAV1LQ40</accession>
<proteinExistence type="predicted"/>
<keyword evidence="3" id="KW-1185">Reference proteome</keyword>
<comment type="caution">
    <text evidence="2">The sequence shown here is derived from an EMBL/GenBank/DDBJ whole genome shotgun (WGS) entry which is preliminary data.</text>
</comment>
<evidence type="ECO:0000313" key="3">
    <source>
        <dbReference type="Proteomes" id="UP001314205"/>
    </source>
</evidence>
<dbReference type="AlphaFoldDB" id="A0AAV1LQ40"/>
<protein>
    <submittedName>
        <fullName evidence="2">Uncharacterized protein</fullName>
    </submittedName>
</protein>
<reference evidence="2 3" key="1">
    <citation type="submission" date="2023-11" db="EMBL/GenBank/DDBJ databases">
        <authorList>
            <person name="Hedman E."/>
            <person name="Englund M."/>
            <person name="Stromberg M."/>
            <person name="Nyberg Akerstrom W."/>
            <person name="Nylinder S."/>
            <person name="Jareborg N."/>
            <person name="Kallberg Y."/>
            <person name="Kronander E."/>
        </authorList>
    </citation>
    <scope>NUCLEOTIDE SEQUENCE [LARGE SCALE GENOMIC DNA]</scope>
</reference>
<dbReference type="Proteomes" id="UP001314205">
    <property type="component" value="Unassembled WGS sequence"/>
</dbReference>
<evidence type="ECO:0000313" key="1">
    <source>
        <dbReference type="EMBL" id="CAK1597549.1"/>
    </source>
</evidence>
<organism evidence="2 3">
    <name type="scientific">Parnassius mnemosyne</name>
    <name type="common">clouded apollo</name>
    <dbReference type="NCBI Taxonomy" id="213953"/>
    <lineage>
        <taxon>Eukaryota</taxon>
        <taxon>Metazoa</taxon>
        <taxon>Ecdysozoa</taxon>
        <taxon>Arthropoda</taxon>
        <taxon>Hexapoda</taxon>
        <taxon>Insecta</taxon>
        <taxon>Pterygota</taxon>
        <taxon>Neoptera</taxon>
        <taxon>Endopterygota</taxon>
        <taxon>Lepidoptera</taxon>
        <taxon>Glossata</taxon>
        <taxon>Ditrysia</taxon>
        <taxon>Papilionoidea</taxon>
        <taxon>Papilionidae</taxon>
        <taxon>Parnassiinae</taxon>
        <taxon>Parnassini</taxon>
        <taxon>Parnassius</taxon>
        <taxon>Driopa</taxon>
    </lineage>
</organism>
<sequence length="102" mass="11009">MYASVRRVCALLVGMDYRVQLYHGLVSADAYAARAVGAVPKRAYVIHGGASRVVYYVCAEVLYSVCAEVVFSEHAAGSIRPGAVLVHVNVIHVVNVGSRKFK</sequence>